<dbReference type="GeneID" id="96610486"/>
<dbReference type="KEGG" id="psim:KR76_16810"/>
<gene>
    <name evidence="1" type="ORF">KR76_16810</name>
</gene>
<dbReference type="AlphaFoldDB" id="A0A0A1DRN0"/>
<proteinExistence type="predicted"/>
<dbReference type="EMBL" id="CP009896">
    <property type="protein sequence ID" value="AIY18010.1"/>
    <property type="molecule type" value="Genomic_DNA"/>
</dbReference>
<dbReference type="Proteomes" id="UP000030300">
    <property type="component" value="Chromosome"/>
</dbReference>
<dbReference type="STRING" id="2045.KR76_16810"/>
<dbReference type="HOGENOM" id="CLU_538439_0_0_11"/>
<reference evidence="1 2" key="1">
    <citation type="journal article" date="2015" name="Genome Announc.">
        <title>Complete Genome Sequence of Steroid-Transforming Nocardioides simplex VKM Ac-2033D.</title>
        <authorList>
            <person name="Shtratnikova V.Y."/>
            <person name="Schelkunov M.I."/>
            <person name="Pekov Y.A."/>
            <person name="Fokina V.V."/>
            <person name="Logacheva M.D."/>
            <person name="Sokolov S.L."/>
            <person name="Bragin E.Y."/>
            <person name="Ashapkin V.V."/>
            <person name="Donova M.V."/>
        </authorList>
    </citation>
    <scope>NUCLEOTIDE SEQUENCE [LARGE SCALE GENOMIC DNA]</scope>
    <source>
        <strain evidence="1 2">VKM Ac-2033D</strain>
    </source>
</reference>
<sequence length="506" mass="52980">MARNRFRPELRVGGYCLSGIVRWDGLKHSGDLNGDVDLSVRIIFKNDWRHPALRDKAPVELMRGPACLWAGTLVEPDWDAGTIGAVGASRDAENAMALDALGNASTKPNEVIDAAITRGALSWKRIGDFGNTEVGEPGSGLTTVRSVLDAWATKNGQAWHVDSRRRLIIIPAVESAISWLVTPGSGVLGASGTERVDVVFVRYTNKTTGRRDTASYPAVSPTRPVEKPKEIFDRGPLLPAEAVAIATGLWAEANAGRSGWTNGLKLSAGQVTNLGGREADLAFVRAGQGMALRSVPDPRGLSRNTSIVLGDVEFDWADGALQANPKGLAAQDEQSALDSVAELATSAITRANAAGPGNPIPAISVYKVSGQTLTAGVSTIVTMDTIRNGTDVSGGAKLEAGTITVPIGGWYQVNANITWASSVSSARRLAFIGIGNTPGTFTTVVTDSAYAWAQDAANITSQSVSANVKLTAGQVISLIGNPGVNYGLDVSQTYMNNLSVAYLGAA</sequence>
<name>A0A0A1DRN0_NOCSI</name>
<accession>A0A0A1DRN0</accession>
<dbReference type="RefSeq" id="WP_038679833.1">
    <property type="nucleotide sequence ID" value="NZ_CP009896.1"/>
</dbReference>
<evidence type="ECO:0000313" key="2">
    <source>
        <dbReference type="Proteomes" id="UP000030300"/>
    </source>
</evidence>
<organism evidence="1 2">
    <name type="scientific">Nocardioides simplex</name>
    <name type="common">Arthrobacter simplex</name>
    <dbReference type="NCBI Taxonomy" id="2045"/>
    <lineage>
        <taxon>Bacteria</taxon>
        <taxon>Bacillati</taxon>
        <taxon>Actinomycetota</taxon>
        <taxon>Actinomycetes</taxon>
        <taxon>Propionibacteriales</taxon>
        <taxon>Nocardioidaceae</taxon>
        <taxon>Pimelobacter</taxon>
    </lineage>
</organism>
<evidence type="ECO:0000313" key="1">
    <source>
        <dbReference type="EMBL" id="AIY18010.1"/>
    </source>
</evidence>
<protein>
    <submittedName>
        <fullName evidence="1">Uncharacterized protein</fullName>
    </submittedName>
</protein>
<dbReference type="OrthoDB" id="3836056at2"/>
<keyword evidence="2" id="KW-1185">Reference proteome</keyword>